<evidence type="ECO:0000313" key="4">
    <source>
        <dbReference type="EMBL" id="RKR88549.1"/>
    </source>
</evidence>
<dbReference type="InterPro" id="IPR029001">
    <property type="entry name" value="ITPase-like_fam"/>
</dbReference>
<dbReference type="HAMAP" id="MF_00528">
    <property type="entry name" value="Maf"/>
    <property type="match status" value="1"/>
</dbReference>
<comment type="cofactor">
    <cofactor evidence="1 3">
        <name>a divalent metal cation</name>
        <dbReference type="ChEBI" id="CHEBI:60240"/>
    </cofactor>
</comment>
<sequence>MRTTNPLRFVLASASPARRKSLLAAGIQPEVLVSGVDESTANAERAEMLCLDLARLKAEAVTERIRATSGPGTLVLGCDSVLAFDGEILGKPVDADDATRRWKQMRGRSGVLHSGHCLIDVTADRRAEAVASTTVHFADISDEEIAAYVATGEPLQVAGAFTIDGLGGPFVERVEGDPGTVVGLSLPLLRNLLGELDVRITDLWQGRPY</sequence>
<comment type="similarity">
    <text evidence="3">Belongs to the Maf family.</text>
</comment>
<comment type="function">
    <text evidence="3">Nucleoside triphosphate pyrophosphatase. May have a dual role in cell division arrest and in preventing the incorporation of modified nucleotides into cellular nucleic acids.</text>
</comment>
<accession>A0A495JKK9</accession>
<keyword evidence="2 3" id="KW-0378">Hydrolase</keyword>
<evidence type="ECO:0000256" key="1">
    <source>
        <dbReference type="ARBA" id="ARBA00001968"/>
    </source>
</evidence>
<organism evidence="4 5">
    <name type="scientific">Micromonospora pisi</name>
    <dbReference type="NCBI Taxonomy" id="589240"/>
    <lineage>
        <taxon>Bacteria</taxon>
        <taxon>Bacillati</taxon>
        <taxon>Actinomycetota</taxon>
        <taxon>Actinomycetes</taxon>
        <taxon>Micromonosporales</taxon>
        <taxon>Micromonosporaceae</taxon>
        <taxon>Micromonospora</taxon>
    </lineage>
</organism>
<comment type="subcellular location">
    <subcellularLocation>
        <location evidence="3">Cytoplasm</location>
    </subcellularLocation>
</comment>
<gene>
    <name evidence="4" type="ORF">BDK92_2877</name>
</gene>
<feature type="active site" description="Proton acceptor" evidence="3">
    <location>
        <position position="79"/>
    </location>
</feature>
<dbReference type="EC" id="3.6.1.9" evidence="3"/>
<dbReference type="Proteomes" id="UP000277671">
    <property type="component" value="Unassembled WGS sequence"/>
</dbReference>
<dbReference type="GO" id="GO:0047429">
    <property type="term" value="F:nucleoside triphosphate diphosphatase activity"/>
    <property type="evidence" value="ECO:0007669"/>
    <property type="project" value="UniProtKB-EC"/>
</dbReference>
<keyword evidence="3" id="KW-0546">Nucleotide metabolism</keyword>
<dbReference type="EMBL" id="RBKT01000001">
    <property type="protein sequence ID" value="RKR88549.1"/>
    <property type="molecule type" value="Genomic_DNA"/>
</dbReference>
<reference evidence="4 5" key="1">
    <citation type="submission" date="2018-10" db="EMBL/GenBank/DDBJ databases">
        <title>Sequencing the genomes of 1000 actinobacteria strains.</title>
        <authorList>
            <person name="Klenk H.-P."/>
        </authorList>
    </citation>
    <scope>NUCLEOTIDE SEQUENCE [LARGE SCALE GENOMIC DNA]</scope>
    <source>
        <strain evidence="4 5">DSM 45175</strain>
    </source>
</reference>
<dbReference type="AlphaFoldDB" id="A0A495JKK9"/>
<dbReference type="PANTHER" id="PTHR43213">
    <property type="entry name" value="BIFUNCTIONAL DTTP/UTP PYROPHOSPHATASE/METHYLTRANSFERASE PROTEIN-RELATED"/>
    <property type="match status" value="1"/>
</dbReference>
<dbReference type="RefSeq" id="WP_121162117.1">
    <property type="nucleotide sequence ID" value="NZ_RBKT01000001.1"/>
</dbReference>
<evidence type="ECO:0000256" key="2">
    <source>
        <dbReference type="ARBA" id="ARBA00022801"/>
    </source>
</evidence>
<dbReference type="Pfam" id="PF02545">
    <property type="entry name" value="Maf"/>
    <property type="match status" value="1"/>
</dbReference>
<dbReference type="InterPro" id="IPR003697">
    <property type="entry name" value="Maf-like"/>
</dbReference>
<dbReference type="PIRSF" id="PIRSF006305">
    <property type="entry name" value="Maf"/>
    <property type="match status" value="1"/>
</dbReference>
<proteinExistence type="inferred from homology"/>
<evidence type="ECO:0000313" key="5">
    <source>
        <dbReference type="Proteomes" id="UP000277671"/>
    </source>
</evidence>
<dbReference type="CDD" id="cd00555">
    <property type="entry name" value="Maf"/>
    <property type="match status" value="1"/>
</dbReference>
<comment type="caution">
    <text evidence="4">The sequence shown here is derived from an EMBL/GenBank/DDBJ whole genome shotgun (WGS) entry which is preliminary data.</text>
</comment>
<dbReference type="GO" id="GO:0009117">
    <property type="term" value="P:nucleotide metabolic process"/>
    <property type="evidence" value="ECO:0007669"/>
    <property type="project" value="UniProtKB-KW"/>
</dbReference>
<dbReference type="GO" id="GO:0005737">
    <property type="term" value="C:cytoplasm"/>
    <property type="evidence" value="ECO:0007669"/>
    <property type="project" value="UniProtKB-SubCell"/>
</dbReference>
<evidence type="ECO:0000256" key="3">
    <source>
        <dbReference type="HAMAP-Rule" id="MF_00528"/>
    </source>
</evidence>
<name>A0A495JKK9_9ACTN</name>
<dbReference type="Gene3D" id="3.90.950.10">
    <property type="match status" value="1"/>
</dbReference>
<comment type="catalytic activity">
    <reaction evidence="3">
        <text>a 2'-deoxyribonucleoside 5'-triphosphate + H2O = a 2'-deoxyribonucleoside 5'-phosphate + diphosphate + H(+)</text>
        <dbReference type="Rhea" id="RHEA:44644"/>
        <dbReference type="ChEBI" id="CHEBI:15377"/>
        <dbReference type="ChEBI" id="CHEBI:15378"/>
        <dbReference type="ChEBI" id="CHEBI:33019"/>
        <dbReference type="ChEBI" id="CHEBI:61560"/>
        <dbReference type="ChEBI" id="CHEBI:65317"/>
        <dbReference type="EC" id="3.6.1.9"/>
    </reaction>
</comment>
<keyword evidence="3" id="KW-0963">Cytoplasm</keyword>
<dbReference type="OrthoDB" id="3527985at2"/>
<comment type="catalytic activity">
    <reaction evidence="3">
        <text>a ribonucleoside 5'-triphosphate + H2O = a ribonucleoside 5'-phosphate + diphosphate + H(+)</text>
        <dbReference type="Rhea" id="RHEA:23996"/>
        <dbReference type="ChEBI" id="CHEBI:15377"/>
        <dbReference type="ChEBI" id="CHEBI:15378"/>
        <dbReference type="ChEBI" id="CHEBI:33019"/>
        <dbReference type="ChEBI" id="CHEBI:58043"/>
        <dbReference type="ChEBI" id="CHEBI:61557"/>
        <dbReference type="EC" id="3.6.1.9"/>
    </reaction>
</comment>
<protein>
    <recommendedName>
        <fullName evidence="3">Nucleoside triphosphate pyrophosphatase</fullName>
        <ecNumber evidence="3">3.6.1.9</ecNumber>
    </recommendedName>
    <alternativeName>
        <fullName evidence="3">Nucleotide pyrophosphatase</fullName>
        <shortName evidence="3">Nucleotide PPase</shortName>
    </alternativeName>
</protein>
<dbReference type="PANTHER" id="PTHR43213:SF5">
    <property type="entry name" value="BIFUNCTIONAL DTTP_UTP PYROPHOSPHATASE_METHYLTRANSFERASE PROTEIN-RELATED"/>
    <property type="match status" value="1"/>
</dbReference>
<keyword evidence="5" id="KW-1185">Reference proteome</keyword>
<dbReference type="NCBIfam" id="TIGR00172">
    <property type="entry name" value="maf"/>
    <property type="match status" value="1"/>
</dbReference>
<comment type="caution">
    <text evidence="3">Lacks conserved residue(s) required for the propagation of feature annotation.</text>
</comment>
<dbReference type="SUPFAM" id="SSF52972">
    <property type="entry name" value="ITPase-like"/>
    <property type="match status" value="1"/>
</dbReference>